<protein>
    <submittedName>
        <fullName evidence="4">A94a09e8-dab6-4a09-966d-8c720c6ec96c</fullName>
    </submittedName>
</protein>
<evidence type="ECO:0000256" key="1">
    <source>
        <dbReference type="ARBA" id="ARBA00001946"/>
    </source>
</evidence>
<feature type="compositionally biased region" description="Gly residues" evidence="3">
    <location>
        <begin position="127"/>
        <end position="137"/>
    </location>
</feature>
<comment type="cofactor">
    <cofactor evidence="1">
        <name>Mg(2+)</name>
        <dbReference type="ChEBI" id="CHEBI:18420"/>
    </cofactor>
</comment>
<dbReference type="GO" id="GO:0080042">
    <property type="term" value="F:ADP-glucose pyrophosphohydrolase activity"/>
    <property type="evidence" value="ECO:0007669"/>
    <property type="project" value="TreeGrafter"/>
</dbReference>
<evidence type="ECO:0000256" key="2">
    <source>
        <dbReference type="ARBA" id="ARBA00022801"/>
    </source>
</evidence>
<dbReference type="InterPro" id="IPR015797">
    <property type="entry name" value="NUDIX_hydrolase-like_dom_sf"/>
</dbReference>
<dbReference type="AlphaFoldDB" id="A0A3S4AJU6"/>
<proteinExistence type="predicted"/>
<dbReference type="Proteomes" id="UP000289323">
    <property type="component" value="Unassembled WGS sequence"/>
</dbReference>
<evidence type="ECO:0000256" key="3">
    <source>
        <dbReference type="SAM" id="MobiDB-lite"/>
    </source>
</evidence>
<organism evidence="4 5">
    <name type="scientific">Thermothielavioides terrestris</name>
    <dbReference type="NCBI Taxonomy" id="2587410"/>
    <lineage>
        <taxon>Eukaryota</taxon>
        <taxon>Fungi</taxon>
        <taxon>Dikarya</taxon>
        <taxon>Ascomycota</taxon>
        <taxon>Pezizomycotina</taxon>
        <taxon>Sordariomycetes</taxon>
        <taxon>Sordariomycetidae</taxon>
        <taxon>Sordariales</taxon>
        <taxon>Chaetomiaceae</taxon>
        <taxon>Thermothielavioides</taxon>
    </lineage>
</organism>
<feature type="region of interest" description="Disordered" evidence="3">
    <location>
        <begin position="123"/>
        <end position="147"/>
    </location>
</feature>
<dbReference type="CDD" id="cd03424">
    <property type="entry name" value="NUDIX_ADPRase_Nudt5_UGPPase_Nudt14"/>
    <property type="match status" value="1"/>
</dbReference>
<gene>
    <name evidence="4" type="ORF">TT172_LOCUS1570</name>
</gene>
<accession>A0A3S4AJU6</accession>
<sequence length="308" mass="33055">MSTFQHPDYNIPITLPTGLSQAQLLAFPPFKSWLSTLQTSLQAQHTTPSHPFHADPYALRAVTVQAFDLFGRPPHARLGFVKLSARVANAAGETLPGAVFLRGPSVAVMVLLVPDDGGGTLRDASGAGAGAGAGAGVKEGAAGEEEEEEERYVLLTVQPRVAAGSLAFVELPAGMVDDDGRAFVGQAAREMEEELGMVIKEEELVDLTALALAREGETEGGQGSELANAMYPSPGACDEYMQIYLHERRVPREQLGEWAGKLTGLREHGEKITLKLVRMQDLWKEGARDAKCLAAVALWEGLRREGKI</sequence>
<keyword evidence="2" id="KW-0378">Hydrolase</keyword>
<dbReference type="SUPFAM" id="SSF55811">
    <property type="entry name" value="Nudix"/>
    <property type="match status" value="1"/>
</dbReference>
<dbReference type="GO" id="GO:0006753">
    <property type="term" value="P:nucleoside phosphate metabolic process"/>
    <property type="evidence" value="ECO:0007669"/>
    <property type="project" value="TreeGrafter"/>
</dbReference>
<evidence type="ECO:0000313" key="5">
    <source>
        <dbReference type="Proteomes" id="UP000289323"/>
    </source>
</evidence>
<name>A0A3S4AJU6_9PEZI</name>
<evidence type="ECO:0000313" key="4">
    <source>
        <dbReference type="EMBL" id="SPQ19151.1"/>
    </source>
</evidence>
<reference evidence="4 5" key="1">
    <citation type="submission" date="2018-04" db="EMBL/GenBank/DDBJ databases">
        <authorList>
            <person name="Huttner S."/>
            <person name="Dainat J."/>
        </authorList>
    </citation>
    <scope>NUCLEOTIDE SEQUENCE [LARGE SCALE GENOMIC DNA]</scope>
</reference>
<dbReference type="GO" id="GO:0019693">
    <property type="term" value="P:ribose phosphate metabolic process"/>
    <property type="evidence" value="ECO:0007669"/>
    <property type="project" value="TreeGrafter"/>
</dbReference>
<dbReference type="EMBL" id="OUUZ01000001">
    <property type="protein sequence ID" value="SPQ19151.1"/>
    <property type="molecule type" value="Genomic_DNA"/>
</dbReference>
<dbReference type="Gene3D" id="3.90.79.10">
    <property type="entry name" value="Nucleoside Triphosphate Pyrophosphohydrolase"/>
    <property type="match status" value="1"/>
</dbReference>
<dbReference type="PANTHER" id="PTHR11839:SF18">
    <property type="entry name" value="NUDIX HYDROLASE DOMAIN-CONTAINING PROTEIN"/>
    <property type="match status" value="1"/>
</dbReference>
<dbReference type="GO" id="GO:0080041">
    <property type="term" value="F:ADP-ribose pyrophosphohydrolase activity"/>
    <property type="evidence" value="ECO:0007669"/>
    <property type="project" value="TreeGrafter"/>
</dbReference>
<dbReference type="PANTHER" id="PTHR11839">
    <property type="entry name" value="UDP/ADP-SUGAR PYROPHOSPHATASE"/>
    <property type="match status" value="1"/>
</dbReference>